<dbReference type="InterPro" id="IPR001005">
    <property type="entry name" value="SANT/Myb"/>
</dbReference>
<dbReference type="Gene3D" id="3.30.497.10">
    <property type="entry name" value="Antithrombin, subunit I, domain 2"/>
    <property type="match status" value="2"/>
</dbReference>
<evidence type="ECO:0000256" key="2">
    <source>
        <dbReference type="RuleBase" id="RU000411"/>
    </source>
</evidence>
<dbReference type="PANTHER" id="PTHR11461">
    <property type="entry name" value="SERINE PROTEASE INHIBITOR, SERPIN"/>
    <property type="match status" value="1"/>
</dbReference>
<evidence type="ECO:0000256" key="1">
    <source>
        <dbReference type="ARBA" id="ARBA00009500"/>
    </source>
</evidence>
<feature type="region of interest" description="Disordered" evidence="3">
    <location>
        <begin position="216"/>
        <end position="242"/>
    </location>
</feature>
<dbReference type="Gene3D" id="2.30.39.10">
    <property type="entry name" value="Alpha-1-antitrypsin, domain 1"/>
    <property type="match status" value="2"/>
</dbReference>
<dbReference type="HOGENOM" id="CLU_558522_0_0_1"/>
<dbReference type="PROSITE" id="PS50090">
    <property type="entry name" value="MYB_LIKE"/>
    <property type="match status" value="1"/>
</dbReference>
<protein>
    <recommendedName>
        <fullName evidence="4">Myb-like domain-containing protein</fullName>
    </recommendedName>
</protein>
<dbReference type="eggNOG" id="KOG2392">
    <property type="taxonomic scope" value="Eukaryota"/>
</dbReference>
<comment type="similarity">
    <text evidence="1 2">Belongs to the serpin family.</text>
</comment>
<dbReference type="SUPFAM" id="SSF56574">
    <property type="entry name" value="Serpins"/>
    <property type="match status" value="1"/>
</dbReference>
<dbReference type="InterPro" id="IPR042178">
    <property type="entry name" value="Serpin_sf_1"/>
</dbReference>
<evidence type="ECO:0000313" key="6">
    <source>
        <dbReference type="Proteomes" id="UP000032141"/>
    </source>
</evidence>
<dbReference type="AlphaFoldDB" id="A0A0D3A9L4"/>
<evidence type="ECO:0000259" key="4">
    <source>
        <dbReference type="PROSITE" id="PS50090"/>
    </source>
</evidence>
<dbReference type="InterPro" id="IPR000215">
    <property type="entry name" value="Serpin_fam"/>
</dbReference>
<feature type="compositionally biased region" description="Basic and acidic residues" evidence="3">
    <location>
        <begin position="224"/>
        <end position="242"/>
    </location>
</feature>
<dbReference type="GO" id="GO:0004867">
    <property type="term" value="F:serine-type endopeptidase inhibitor activity"/>
    <property type="evidence" value="ECO:0007669"/>
    <property type="project" value="InterPro"/>
</dbReference>
<dbReference type="SMART" id="SM00093">
    <property type="entry name" value="SERPIN"/>
    <property type="match status" value="1"/>
</dbReference>
<dbReference type="EnsemblPlants" id="Bo1g082410.1">
    <property type="protein sequence ID" value="Bo1g082410.1"/>
    <property type="gene ID" value="Bo1g082410"/>
</dbReference>
<sequence>MDLKKSMEKQSDVVVRLAKHVIATVAAGYNLVFSPTPVNVLLSIIAAGSSSVSKEQILSFLSSPSTDHLNGILSEIVSVALADGGETSALRLSAANGVWIDKSISLKPSFKVILENSYKATCSEVDFASKDLRRFEARTGERRIRRRNHPAALPILSLSAKSTTISPFLRPAIQSNSKAAADDGSFRDYSDEFFCVLYGSFRVILIPCDRISRKSFSQQTDAGSQREDTPDTPADRKERRKWTPADDEVLISGWLNTSKDAVVGNDQKLGTFWKRVGEYVAASPHVRGGGEAREHLHCKQRWHKINDVVNKFCAAYGTAERHIRIIKSFMRILKPAEVIDEVNTWAGIHTNGLIEQILSHGPLHDQYLMEYDDFQVLRLPYVEDQRQFSMYFYLPYDKDGLPALVERIGSEPGFLDKHIPNHQTGVCGLTEMVDSPTIGENLYVSSVLHKAFIEVDEEGTESAAVSVAATRYLCLSDDPFIADHPFLFT</sequence>
<organism evidence="5 6">
    <name type="scientific">Brassica oleracea var. oleracea</name>
    <dbReference type="NCBI Taxonomy" id="109376"/>
    <lineage>
        <taxon>Eukaryota</taxon>
        <taxon>Viridiplantae</taxon>
        <taxon>Streptophyta</taxon>
        <taxon>Embryophyta</taxon>
        <taxon>Tracheophyta</taxon>
        <taxon>Spermatophyta</taxon>
        <taxon>Magnoliopsida</taxon>
        <taxon>eudicotyledons</taxon>
        <taxon>Gunneridae</taxon>
        <taxon>Pentapetalae</taxon>
        <taxon>rosids</taxon>
        <taxon>malvids</taxon>
        <taxon>Brassicales</taxon>
        <taxon>Brassicaceae</taxon>
        <taxon>Brassiceae</taxon>
        <taxon>Brassica</taxon>
    </lineage>
</organism>
<dbReference type="Pfam" id="PF00079">
    <property type="entry name" value="Serpin"/>
    <property type="match status" value="2"/>
</dbReference>
<dbReference type="Proteomes" id="UP000032141">
    <property type="component" value="Chromosome C1"/>
</dbReference>
<proteinExistence type="inferred from homology"/>
<evidence type="ECO:0000313" key="5">
    <source>
        <dbReference type="EnsemblPlants" id="Bo1g082410.1"/>
    </source>
</evidence>
<feature type="domain" description="Myb-like" evidence="4">
    <location>
        <begin position="234"/>
        <end position="306"/>
    </location>
</feature>
<accession>A0A0D3A9L4</accession>
<dbReference type="InterPro" id="IPR023796">
    <property type="entry name" value="Serpin_dom"/>
</dbReference>
<dbReference type="InterPro" id="IPR036186">
    <property type="entry name" value="Serpin_sf"/>
</dbReference>
<reference evidence="5" key="2">
    <citation type="submission" date="2015-03" db="UniProtKB">
        <authorList>
            <consortium name="EnsemblPlants"/>
        </authorList>
    </citation>
    <scope>IDENTIFICATION</scope>
</reference>
<reference evidence="5 6" key="1">
    <citation type="journal article" date="2014" name="Genome Biol.">
        <title>Transcriptome and methylome profiling reveals relics of genome dominance in the mesopolyploid Brassica oleracea.</title>
        <authorList>
            <person name="Parkin I.A."/>
            <person name="Koh C."/>
            <person name="Tang H."/>
            <person name="Robinson S.J."/>
            <person name="Kagale S."/>
            <person name="Clarke W.E."/>
            <person name="Town C.D."/>
            <person name="Nixon J."/>
            <person name="Krishnakumar V."/>
            <person name="Bidwell S.L."/>
            <person name="Denoeud F."/>
            <person name="Belcram H."/>
            <person name="Links M.G."/>
            <person name="Just J."/>
            <person name="Clarke C."/>
            <person name="Bender T."/>
            <person name="Huebert T."/>
            <person name="Mason A.S."/>
            <person name="Pires J.C."/>
            <person name="Barker G."/>
            <person name="Moore J."/>
            <person name="Walley P.G."/>
            <person name="Manoli S."/>
            <person name="Batley J."/>
            <person name="Edwards D."/>
            <person name="Nelson M.N."/>
            <person name="Wang X."/>
            <person name="Paterson A.H."/>
            <person name="King G."/>
            <person name="Bancroft I."/>
            <person name="Chalhoub B."/>
            <person name="Sharpe A.G."/>
        </authorList>
    </citation>
    <scope>NUCLEOTIDE SEQUENCE</scope>
    <source>
        <strain evidence="5 6">cv. TO1000</strain>
    </source>
</reference>
<dbReference type="Gramene" id="Bo1g082410.1">
    <property type="protein sequence ID" value="Bo1g082410.1"/>
    <property type="gene ID" value="Bo1g082410"/>
</dbReference>
<dbReference type="PANTHER" id="PTHR11461:SF304">
    <property type="entry name" value="SERPIN-Z10-RELATED"/>
    <property type="match status" value="1"/>
</dbReference>
<evidence type="ECO:0000256" key="3">
    <source>
        <dbReference type="SAM" id="MobiDB-lite"/>
    </source>
</evidence>
<keyword evidence="6" id="KW-1185">Reference proteome</keyword>
<dbReference type="GO" id="GO:0005615">
    <property type="term" value="C:extracellular space"/>
    <property type="evidence" value="ECO:0007669"/>
    <property type="project" value="InterPro"/>
</dbReference>
<name>A0A0D3A9L4_BRAOL</name>
<dbReference type="InterPro" id="IPR042185">
    <property type="entry name" value="Serpin_sf_2"/>
</dbReference>